<reference evidence="1" key="2">
    <citation type="journal article" date="2022" name="New Phytol.">
        <title>Evolutionary transition to the ectomycorrhizal habit in the genomes of a hyperdiverse lineage of mushroom-forming fungi.</title>
        <authorList>
            <person name="Looney B."/>
            <person name="Miyauchi S."/>
            <person name="Morin E."/>
            <person name="Drula E."/>
            <person name="Courty P.E."/>
            <person name="Kohler A."/>
            <person name="Kuo A."/>
            <person name="LaButti K."/>
            <person name="Pangilinan J."/>
            <person name="Lipzen A."/>
            <person name="Riley R."/>
            <person name="Andreopoulos W."/>
            <person name="He G."/>
            <person name="Johnson J."/>
            <person name="Nolan M."/>
            <person name="Tritt A."/>
            <person name="Barry K.W."/>
            <person name="Grigoriev I.V."/>
            <person name="Nagy L.G."/>
            <person name="Hibbett D."/>
            <person name="Henrissat B."/>
            <person name="Matheny P.B."/>
            <person name="Labbe J."/>
            <person name="Martin F.M."/>
        </authorList>
    </citation>
    <scope>NUCLEOTIDE SEQUENCE</scope>
    <source>
        <strain evidence="1">FP105234-sp</strain>
    </source>
</reference>
<protein>
    <submittedName>
        <fullName evidence="1">Uncharacterized protein</fullName>
    </submittedName>
</protein>
<evidence type="ECO:0000313" key="1">
    <source>
        <dbReference type="EMBL" id="KAI0050864.1"/>
    </source>
</evidence>
<dbReference type="Proteomes" id="UP000814033">
    <property type="component" value="Unassembled WGS sequence"/>
</dbReference>
<gene>
    <name evidence="1" type="ORF">FA95DRAFT_492385</name>
</gene>
<comment type="caution">
    <text evidence="1">The sequence shown here is derived from an EMBL/GenBank/DDBJ whole genome shotgun (WGS) entry which is preliminary data.</text>
</comment>
<proteinExistence type="predicted"/>
<reference evidence="1" key="1">
    <citation type="submission" date="2021-02" db="EMBL/GenBank/DDBJ databases">
        <authorList>
            <consortium name="DOE Joint Genome Institute"/>
            <person name="Ahrendt S."/>
            <person name="Looney B.P."/>
            <person name="Miyauchi S."/>
            <person name="Morin E."/>
            <person name="Drula E."/>
            <person name="Courty P.E."/>
            <person name="Chicoki N."/>
            <person name="Fauchery L."/>
            <person name="Kohler A."/>
            <person name="Kuo A."/>
            <person name="Labutti K."/>
            <person name="Pangilinan J."/>
            <person name="Lipzen A."/>
            <person name="Riley R."/>
            <person name="Andreopoulos W."/>
            <person name="He G."/>
            <person name="Johnson J."/>
            <person name="Barry K.W."/>
            <person name="Grigoriev I.V."/>
            <person name="Nagy L."/>
            <person name="Hibbett D."/>
            <person name="Henrissat B."/>
            <person name="Matheny P.B."/>
            <person name="Labbe J."/>
            <person name="Martin F."/>
        </authorList>
    </citation>
    <scope>NUCLEOTIDE SEQUENCE</scope>
    <source>
        <strain evidence="1">FP105234-sp</strain>
    </source>
</reference>
<organism evidence="1 2">
    <name type="scientific">Auriscalpium vulgare</name>
    <dbReference type="NCBI Taxonomy" id="40419"/>
    <lineage>
        <taxon>Eukaryota</taxon>
        <taxon>Fungi</taxon>
        <taxon>Dikarya</taxon>
        <taxon>Basidiomycota</taxon>
        <taxon>Agaricomycotina</taxon>
        <taxon>Agaricomycetes</taxon>
        <taxon>Russulales</taxon>
        <taxon>Auriscalpiaceae</taxon>
        <taxon>Auriscalpium</taxon>
    </lineage>
</organism>
<dbReference type="EMBL" id="MU275857">
    <property type="protein sequence ID" value="KAI0050864.1"/>
    <property type="molecule type" value="Genomic_DNA"/>
</dbReference>
<sequence length="117" mass="13438">MPAFPSYSLRSSPIHRVLKKHPSLFGVPFLLIIVGASFGMQSFTQTRYDLHDQKVSQITREQELGLSKDRKKFDIREEYFKLSAAKDQEWEPKRIARPKGLPEWGVPPEEPPSQNGS</sequence>
<evidence type="ECO:0000313" key="2">
    <source>
        <dbReference type="Proteomes" id="UP000814033"/>
    </source>
</evidence>
<name>A0ACB8S3L9_9AGAM</name>
<accession>A0ACB8S3L9</accession>
<keyword evidence="2" id="KW-1185">Reference proteome</keyword>